<name>A0A821VYQ3_9BILA</name>
<organism evidence="1 2">
    <name type="scientific">Rotaria socialis</name>
    <dbReference type="NCBI Taxonomy" id="392032"/>
    <lineage>
        <taxon>Eukaryota</taxon>
        <taxon>Metazoa</taxon>
        <taxon>Spiralia</taxon>
        <taxon>Gnathifera</taxon>
        <taxon>Rotifera</taxon>
        <taxon>Eurotatoria</taxon>
        <taxon>Bdelloidea</taxon>
        <taxon>Philodinida</taxon>
        <taxon>Philodinidae</taxon>
        <taxon>Rotaria</taxon>
    </lineage>
</organism>
<feature type="non-terminal residue" evidence="1">
    <location>
        <position position="1"/>
    </location>
</feature>
<sequence>MIMAMSESINQQLSSFTSTITSQITEVSKKLNIFNDRIQNLEQQIDKSIMPAI</sequence>
<comment type="caution">
    <text evidence="1">The sequence shown here is derived from an EMBL/GenBank/DDBJ whole genome shotgun (WGS) entry which is preliminary data.</text>
</comment>
<evidence type="ECO:0000313" key="2">
    <source>
        <dbReference type="Proteomes" id="UP000663873"/>
    </source>
</evidence>
<dbReference type="AlphaFoldDB" id="A0A821VYQ3"/>
<keyword evidence="2" id="KW-1185">Reference proteome</keyword>
<dbReference type="Proteomes" id="UP000663873">
    <property type="component" value="Unassembled WGS sequence"/>
</dbReference>
<reference evidence="1" key="1">
    <citation type="submission" date="2021-02" db="EMBL/GenBank/DDBJ databases">
        <authorList>
            <person name="Nowell W R."/>
        </authorList>
    </citation>
    <scope>NUCLEOTIDE SEQUENCE</scope>
</reference>
<gene>
    <name evidence="1" type="ORF">UJA718_LOCUS46162</name>
</gene>
<proteinExistence type="predicted"/>
<evidence type="ECO:0000313" key="1">
    <source>
        <dbReference type="EMBL" id="CAF4915337.1"/>
    </source>
</evidence>
<feature type="non-terminal residue" evidence="1">
    <location>
        <position position="53"/>
    </location>
</feature>
<dbReference type="EMBL" id="CAJOBP010081149">
    <property type="protein sequence ID" value="CAF4915337.1"/>
    <property type="molecule type" value="Genomic_DNA"/>
</dbReference>
<protein>
    <submittedName>
        <fullName evidence="1">Uncharacterized protein</fullName>
    </submittedName>
</protein>
<accession>A0A821VYQ3</accession>